<accession>A0ACC1QQ75</accession>
<gene>
    <name evidence="1" type="ORF">NLG97_g6285</name>
</gene>
<keyword evidence="2" id="KW-1185">Reference proteome</keyword>
<dbReference type="EMBL" id="JANAKD010000811">
    <property type="protein sequence ID" value="KAJ3488013.1"/>
    <property type="molecule type" value="Genomic_DNA"/>
</dbReference>
<organism evidence="1 2">
    <name type="scientific">Lecanicillium saksenae</name>
    <dbReference type="NCBI Taxonomy" id="468837"/>
    <lineage>
        <taxon>Eukaryota</taxon>
        <taxon>Fungi</taxon>
        <taxon>Dikarya</taxon>
        <taxon>Ascomycota</taxon>
        <taxon>Pezizomycotina</taxon>
        <taxon>Sordariomycetes</taxon>
        <taxon>Hypocreomycetidae</taxon>
        <taxon>Hypocreales</taxon>
        <taxon>Cordycipitaceae</taxon>
        <taxon>Lecanicillium</taxon>
    </lineage>
</organism>
<sequence length="495" mass="52299">MGTYSVTYTRYISGGVTETYGQLFQGSSLLEWPTSVSSIYVTSLTPFSSISPITKTVYGGSPPTSAGTAVFGQLYNGGNTAPWPAAAVGWITVSPAAATGSSSLSTSSSQPTGPSSPAPTPGTTTSTTRNAGSSSGNSQTSTAKSTPVNSSHSPGLSTAAIAGIAVGCAVVGLAIGLIAAFCLFKRKGKRRSSVGQVIVQHEPKAFASGKGTPVHDARLSQFLLEATPDRDVVQETQSIGALIDQHVDRYYHIHSITADGRALASCLHRLGFPYTGSSTSLDAQGAASLCLDPNTRRTGLRHVIMRVLFSSIDLHSAHGFSLLPVPAASFLRAIPPTENDQFGDHEANALALREWRKLSAFLLHPARSQRTPLPLDDATVAMQAQELANSLNSFLHVFVDQQHQHQQVGHLQAVIEEGAKLGYMLFSHPSDWEFIYDAGAAAATREVVVEAVQYINLAHFLFMEGLDTWSGAHTTTGHFIGQARRCSGTICSVKG</sequence>
<evidence type="ECO:0000313" key="1">
    <source>
        <dbReference type="EMBL" id="KAJ3488013.1"/>
    </source>
</evidence>
<protein>
    <submittedName>
        <fullName evidence="1">Uncharacterized protein</fullName>
    </submittedName>
</protein>
<name>A0ACC1QQ75_9HYPO</name>
<comment type="caution">
    <text evidence="1">The sequence shown here is derived from an EMBL/GenBank/DDBJ whole genome shotgun (WGS) entry which is preliminary data.</text>
</comment>
<proteinExistence type="predicted"/>
<dbReference type="Proteomes" id="UP001148737">
    <property type="component" value="Unassembled WGS sequence"/>
</dbReference>
<evidence type="ECO:0000313" key="2">
    <source>
        <dbReference type="Proteomes" id="UP001148737"/>
    </source>
</evidence>
<reference evidence="1" key="1">
    <citation type="submission" date="2022-07" db="EMBL/GenBank/DDBJ databases">
        <title>Genome Sequence of Lecanicillium saksenae.</title>
        <authorList>
            <person name="Buettner E."/>
        </authorList>
    </citation>
    <scope>NUCLEOTIDE SEQUENCE</scope>
    <source>
        <strain evidence="1">VT-O1</strain>
    </source>
</reference>